<proteinExistence type="predicted"/>
<evidence type="ECO:0000313" key="4">
    <source>
        <dbReference type="Proteomes" id="UP000293995"/>
    </source>
</evidence>
<dbReference type="InterPro" id="IPR006115">
    <property type="entry name" value="6PGDH_NADP-bd"/>
</dbReference>
<evidence type="ECO:0000313" key="3">
    <source>
        <dbReference type="EMBL" id="QAY60977.1"/>
    </source>
</evidence>
<feature type="domain" description="6-phosphogluconate dehydrogenase NADP-binding" evidence="1">
    <location>
        <begin position="10"/>
        <end position="130"/>
    </location>
</feature>
<dbReference type="Pfam" id="PF03446">
    <property type="entry name" value="NAD_binding_2"/>
    <property type="match status" value="1"/>
</dbReference>
<protein>
    <submittedName>
        <fullName evidence="3">NAD(P)-dependent oxidoreductase</fullName>
    </submittedName>
</protein>
<name>A0A4P6EL95_9MICO</name>
<dbReference type="Pfam" id="PF09130">
    <property type="entry name" value="DUF1932"/>
    <property type="match status" value="1"/>
</dbReference>
<dbReference type="RefSeq" id="WP_129391490.1">
    <property type="nucleotide sequence ID" value="NZ_CP035494.1"/>
</dbReference>
<dbReference type="InterPro" id="IPR013328">
    <property type="entry name" value="6PGD_dom2"/>
</dbReference>
<dbReference type="InterPro" id="IPR008927">
    <property type="entry name" value="6-PGluconate_DH-like_C_sf"/>
</dbReference>
<dbReference type="InterPro" id="IPR015814">
    <property type="entry name" value="Pgluconate_DH_NAD-bd_C"/>
</dbReference>
<evidence type="ECO:0000259" key="1">
    <source>
        <dbReference type="Pfam" id="PF03446"/>
    </source>
</evidence>
<dbReference type="AlphaFoldDB" id="A0A4P6EL95"/>
<dbReference type="SUPFAM" id="SSF48179">
    <property type="entry name" value="6-phosphogluconate dehydrogenase C-terminal domain-like"/>
    <property type="match status" value="1"/>
</dbReference>
<dbReference type="EMBL" id="CP035494">
    <property type="protein sequence ID" value="QAY60977.1"/>
    <property type="molecule type" value="Genomic_DNA"/>
</dbReference>
<dbReference type="Gene3D" id="1.10.1040.10">
    <property type="entry name" value="N-(1-d-carboxylethyl)-l-norvaline Dehydrogenase, domain 2"/>
    <property type="match status" value="1"/>
</dbReference>
<reference evidence="3 4" key="1">
    <citation type="submission" date="2019-01" db="EMBL/GenBank/DDBJ databases">
        <title>Genome sequencing of strain DFW100M-13.</title>
        <authorList>
            <person name="Heo J."/>
            <person name="Kim S.-J."/>
            <person name="Kim J.-S."/>
            <person name="Hong S.-B."/>
            <person name="Kwon S.-W."/>
        </authorList>
    </citation>
    <scope>NUCLEOTIDE SEQUENCE [LARGE SCALE GENOMIC DNA]</scope>
    <source>
        <strain evidence="3 4">DFW100M-13</strain>
    </source>
</reference>
<feature type="domain" description="Phosphogluconate dehydrogenase NAD-binding putative C-terminal" evidence="2">
    <location>
        <begin position="181"/>
        <end position="248"/>
    </location>
</feature>
<dbReference type="Proteomes" id="UP000293995">
    <property type="component" value="Chromosome"/>
</dbReference>
<dbReference type="InterPro" id="IPR036291">
    <property type="entry name" value="NAD(P)-bd_dom_sf"/>
</dbReference>
<evidence type="ECO:0000259" key="2">
    <source>
        <dbReference type="Pfam" id="PF09130"/>
    </source>
</evidence>
<accession>A0A4P6EL95</accession>
<dbReference type="OrthoDB" id="943692at2"/>
<keyword evidence="4" id="KW-1185">Reference proteome</keyword>
<dbReference type="GO" id="GO:0050661">
    <property type="term" value="F:NADP binding"/>
    <property type="evidence" value="ECO:0007669"/>
    <property type="project" value="InterPro"/>
</dbReference>
<sequence length="253" mass="26143">MARIVILHPGAMGAAVGRAVHDAGHDVGWIAEARSPATADRAAAAGLHAWSGVDEADVVISLVPPAVALATARSVAGFAGVYIDANAISPARAAEVAGIVRSGGAEYVDASVVGPPPVQEGTTRLYLSGSAAPRAAELFAQSRLEPVVLDGVEYAASALKMAYASWTKISAALVLAAEGTARAHGVADALHAEWRRSQPDLEQRGERAAISAEQKGWRWVDEMRQIAETFDAAGEPAGFGDAAAAVYKMFPRP</sequence>
<dbReference type="Gene3D" id="3.40.50.720">
    <property type="entry name" value="NAD(P)-binding Rossmann-like Domain"/>
    <property type="match status" value="1"/>
</dbReference>
<gene>
    <name evidence="3" type="ORF">ET475_13915</name>
</gene>
<organism evidence="3 4">
    <name type="scientific">Microbacterium protaetiae</name>
    <dbReference type="NCBI Taxonomy" id="2509458"/>
    <lineage>
        <taxon>Bacteria</taxon>
        <taxon>Bacillati</taxon>
        <taxon>Actinomycetota</taxon>
        <taxon>Actinomycetes</taxon>
        <taxon>Micrococcales</taxon>
        <taxon>Microbacteriaceae</taxon>
        <taxon>Microbacterium</taxon>
    </lineage>
</organism>
<dbReference type="KEGG" id="mprt:ET475_13915"/>
<dbReference type="SUPFAM" id="SSF51735">
    <property type="entry name" value="NAD(P)-binding Rossmann-fold domains"/>
    <property type="match status" value="1"/>
</dbReference>